<protein>
    <submittedName>
        <fullName evidence="3">Protein phosphatase 2C domain-containing protein</fullName>
    </submittedName>
</protein>
<evidence type="ECO:0000256" key="1">
    <source>
        <dbReference type="SAM" id="MobiDB-lite"/>
    </source>
</evidence>
<evidence type="ECO:0000259" key="2">
    <source>
        <dbReference type="PROSITE" id="PS51746"/>
    </source>
</evidence>
<keyword evidence="4" id="KW-1185">Reference proteome</keyword>
<name>A0ABP5FFP6_9MICO</name>
<dbReference type="SMART" id="SM00331">
    <property type="entry name" value="PP2C_SIG"/>
    <property type="match status" value="1"/>
</dbReference>
<evidence type="ECO:0000313" key="4">
    <source>
        <dbReference type="Proteomes" id="UP001501196"/>
    </source>
</evidence>
<dbReference type="InterPro" id="IPR036457">
    <property type="entry name" value="PPM-type-like_dom_sf"/>
</dbReference>
<dbReference type="SUPFAM" id="SSF81606">
    <property type="entry name" value="PP2C-like"/>
    <property type="match status" value="1"/>
</dbReference>
<dbReference type="CDD" id="cd00143">
    <property type="entry name" value="PP2Cc"/>
    <property type="match status" value="1"/>
</dbReference>
<organism evidence="3 4">
    <name type="scientific">Agromyces tropicus</name>
    <dbReference type="NCBI Taxonomy" id="555371"/>
    <lineage>
        <taxon>Bacteria</taxon>
        <taxon>Bacillati</taxon>
        <taxon>Actinomycetota</taxon>
        <taxon>Actinomycetes</taxon>
        <taxon>Micrococcales</taxon>
        <taxon>Microbacteriaceae</taxon>
        <taxon>Agromyces</taxon>
    </lineage>
</organism>
<dbReference type="PROSITE" id="PS51746">
    <property type="entry name" value="PPM_2"/>
    <property type="match status" value="1"/>
</dbReference>
<dbReference type="Pfam" id="PF13672">
    <property type="entry name" value="PP2C_2"/>
    <property type="match status" value="1"/>
</dbReference>
<sequence>MLAWSDCALRGQTPALPREDPKPVTSDGSGVVPTPIGSARIVHSARTHVGNVRSVNEDALLAQPPVYLVADGMGGHARGDAASRAVVDTFRRHLHEGAPSTPEQVLDAIHSSNDVVRALSDEGDEGTAVAGTTVAGIALVDAGDGRGVHWMVFNVGDSRVYAWDGRRLEQVTVDHSAVQEMVDAGMISVDDAERHPDRNVITRAIGADAHVEPDVWLIPASGRQVFLVCSDGLSKEVDDEGVGRILAGHGAHDAGLAGDLVEAALEAGARDNVTAIVVESDLGGDAEEDGTTRDREAGLAAAAEQTRPREGDQGGGVPA</sequence>
<gene>
    <name evidence="3" type="ORF">GCM10009819_06100</name>
</gene>
<dbReference type="InterPro" id="IPR015655">
    <property type="entry name" value="PP2C"/>
</dbReference>
<feature type="region of interest" description="Disordered" evidence="1">
    <location>
        <begin position="10"/>
        <end position="36"/>
    </location>
</feature>
<dbReference type="PANTHER" id="PTHR47992">
    <property type="entry name" value="PROTEIN PHOSPHATASE"/>
    <property type="match status" value="1"/>
</dbReference>
<feature type="region of interest" description="Disordered" evidence="1">
    <location>
        <begin position="281"/>
        <end position="319"/>
    </location>
</feature>
<dbReference type="EMBL" id="BAAAPW010000001">
    <property type="protein sequence ID" value="GAA2025802.1"/>
    <property type="molecule type" value="Genomic_DNA"/>
</dbReference>
<feature type="domain" description="PPM-type phosphatase" evidence="2">
    <location>
        <begin position="41"/>
        <end position="280"/>
    </location>
</feature>
<reference evidence="4" key="1">
    <citation type="journal article" date="2019" name="Int. J. Syst. Evol. Microbiol.">
        <title>The Global Catalogue of Microorganisms (GCM) 10K type strain sequencing project: providing services to taxonomists for standard genome sequencing and annotation.</title>
        <authorList>
            <consortium name="The Broad Institute Genomics Platform"/>
            <consortium name="The Broad Institute Genome Sequencing Center for Infectious Disease"/>
            <person name="Wu L."/>
            <person name="Ma J."/>
        </authorList>
    </citation>
    <scope>NUCLEOTIDE SEQUENCE [LARGE SCALE GENOMIC DNA]</scope>
    <source>
        <strain evidence="4">JCM 15672</strain>
    </source>
</reference>
<comment type="caution">
    <text evidence="3">The sequence shown here is derived from an EMBL/GenBank/DDBJ whole genome shotgun (WGS) entry which is preliminary data.</text>
</comment>
<dbReference type="Gene3D" id="3.60.40.10">
    <property type="entry name" value="PPM-type phosphatase domain"/>
    <property type="match status" value="1"/>
</dbReference>
<dbReference type="Proteomes" id="UP001501196">
    <property type="component" value="Unassembled WGS sequence"/>
</dbReference>
<proteinExistence type="predicted"/>
<evidence type="ECO:0000313" key="3">
    <source>
        <dbReference type="EMBL" id="GAA2025802.1"/>
    </source>
</evidence>
<dbReference type="InterPro" id="IPR001932">
    <property type="entry name" value="PPM-type_phosphatase-like_dom"/>
</dbReference>
<dbReference type="SMART" id="SM00332">
    <property type="entry name" value="PP2Cc"/>
    <property type="match status" value="1"/>
</dbReference>
<accession>A0ABP5FFP6</accession>